<evidence type="ECO:0000313" key="4">
    <source>
        <dbReference type="Proteomes" id="UP001157126"/>
    </source>
</evidence>
<keyword evidence="4" id="KW-1185">Reference proteome</keyword>
<feature type="domain" description="Amidohydrolase 3" evidence="2">
    <location>
        <begin position="384"/>
        <end position="525"/>
    </location>
</feature>
<dbReference type="PANTHER" id="PTHR22642:SF2">
    <property type="entry name" value="PROTEIN LONG AFTER FAR-RED 3"/>
    <property type="match status" value="1"/>
</dbReference>
<evidence type="ECO:0000259" key="2">
    <source>
        <dbReference type="Pfam" id="PF07969"/>
    </source>
</evidence>
<reference evidence="4" key="1">
    <citation type="journal article" date="2019" name="Int. J. Syst. Evol. Microbiol.">
        <title>The Global Catalogue of Microorganisms (GCM) 10K type strain sequencing project: providing services to taxonomists for standard genome sequencing and annotation.</title>
        <authorList>
            <consortium name="The Broad Institute Genomics Platform"/>
            <consortium name="The Broad Institute Genome Sequencing Center for Infectious Disease"/>
            <person name="Wu L."/>
            <person name="Ma J."/>
        </authorList>
    </citation>
    <scope>NUCLEOTIDE SEQUENCE [LARGE SCALE GENOMIC DNA]</scope>
    <source>
        <strain evidence="4">NBRC 113072</strain>
    </source>
</reference>
<dbReference type="EMBL" id="BSUO01000001">
    <property type="protein sequence ID" value="GMA40574.1"/>
    <property type="molecule type" value="Genomic_DNA"/>
</dbReference>
<feature type="compositionally biased region" description="Basic and acidic residues" evidence="1">
    <location>
        <begin position="323"/>
        <end position="344"/>
    </location>
</feature>
<dbReference type="PANTHER" id="PTHR22642">
    <property type="entry name" value="IMIDAZOLONEPROPIONASE"/>
    <property type="match status" value="1"/>
</dbReference>
<gene>
    <name evidence="3" type="ORF">GCM10025883_26190</name>
</gene>
<proteinExistence type="predicted"/>
<feature type="compositionally biased region" description="Basic residues" evidence="1">
    <location>
        <begin position="292"/>
        <end position="302"/>
    </location>
</feature>
<sequence length="529" mass="57574">MTSSANAITYTNAKVFTGSGPEDFVSAFTIEDGVFTWTGESEDVTATDAVDLGGATVLPGLLDVHTHPIFMATLADSMTLLQPEVTSLESMLDALRRHPDLGAGPQAWVMGFGYNEAKYPDGAPDRHALDRVSTEQPVFARRADGHTAVCNTFALDLAGITRDTPDPAGGRIVRDASGEPTGVLEETSAVDLVYRVKPAPDSAEIARRLAGLSEHFLEFGLVAVDDLYGNFVDEPLAVTRAAVDQGYRPQSSVFLVWGHDALPALTDADRTGQARVGGSQGVPGRGLQQPHRLGRMRLPRLRGPRDHHDHRRGVAQRRGLGAGERRADGRARHGRPRDQPPDRPLRRRGAVARGPPLDPVRPLDPVHPRHDARVIEARMRFGVISHSVFFYAEYDSYETSLGEEQFAIAYPLRTMYENLPDVAIASDSPATAWADCDNPFISVMAAVCRRAYNGADINQAEAISVGQALELYTGRAARITGNRGVGLVAPGYEGNFVVLDRDVFTIEESTIDQTRVMRTYLRGELAFSR</sequence>
<dbReference type="Gene3D" id="3.20.20.140">
    <property type="entry name" value="Metal-dependent hydrolases"/>
    <property type="match status" value="2"/>
</dbReference>
<dbReference type="Proteomes" id="UP001157126">
    <property type="component" value="Unassembled WGS sequence"/>
</dbReference>
<dbReference type="InterPro" id="IPR011059">
    <property type="entry name" value="Metal-dep_hydrolase_composite"/>
</dbReference>
<dbReference type="InterPro" id="IPR032466">
    <property type="entry name" value="Metal_Hydrolase"/>
</dbReference>
<name>A0ABQ6IV49_9MICO</name>
<dbReference type="Gene3D" id="3.10.310.70">
    <property type="match status" value="1"/>
</dbReference>
<dbReference type="Pfam" id="PF07969">
    <property type="entry name" value="Amidohydro_3"/>
    <property type="match status" value="2"/>
</dbReference>
<dbReference type="SUPFAM" id="SSF51338">
    <property type="entry name" value="Composite domain of metallo-dependent hydrolases"/>
    <property type="match status" value="1"/>
</dbReference>
<accession>A0ABQ6IV49</accession>
<evidence type="ECO:0000256" key="1">
    <source>
        <dbReference type="SAM" id="MobiDB-lite"/>
    </source>
</evidence>
<feature type="domain" description="Amidohydrolase 3" evidence="2">
    <location>
        <begin position="49"/>
        <end position="249"/>
    </location>
</feature>
<dbReference type="InterPro" id="IPR013108">
    <property type="entry name" value="Amidohydro_3"/>
</dbReference>
<dbReference type="SUPFAM" id="SSF51556">
    <property type="entry name" value="Metallo-dependent hydrolases"/>
    <property type="match status" value="1"/>
</dbReference>
<evidence type="ECO:0000313" key="3">
    <source>
        <dbReference type="EMBL" id="GMA40574.1"/>
    </source>
</evidence>
<organism evidence="3 4">
    <name type="scientific">Mobilicoccus caccae</name>
    <dbReference type="NCBI Taxonomy" id="1859295"/>
    <lineage>
        <taxon>Bacteria</taxon>
        <taxon>Bacillati</taxon>
        <taxon>Actinomycetota</taxon>
        <taxon>Actinomycetes</taxon>
        <taxon>Micrococcales</taxon>
        <taxon>Dermatophilaceae</taxon>
        <taxon>Mobilicoccus</taxon>
    </lineage>
</organism>
<protein>
    <recommendedName>
        <fullName evidence="2">Amidohydrolase 3 domain-containing protein</fullName>
    </recommendedName>
</protein>
<feature type="region of interest" description="Disordered" evidence="1">
    <location>
        <begin position="268"/>
        <end position="365"/>
    </location>
</feature>
<comment type="caution">
    <text evidence="3">The sequence shown here is derived from an EMBL/GenBank/DDBJ whole genome shotgun (WGS) entry which is preliminary data.</text>
</comment>
<dbReference type="Gene3D" id="2.30.40.10">
    <property type="entry name" value="Urease, subunit C, domain 1"/>
    <property type="match status" value="2"/>
</dbReference>